<reference evidence="1" key="1">
    <citation type="journal article" date="2023" name="G3 (Bethesda)">
        <title>Whole genome assembly and annotation of the endangered Caribbean coral Acropora cervicornis.</title>
        <authorList>
            <person name="Selwyn J.D."/>
            <person name="Vollmer S.V."/>
        </authorList>
    </citation>
    <scope>NUCLEOTIDE SEQUENCE</scope>
    <source>
        <strain evidence="1">K2</strain>
    </source>
</reference>
<dbReference type="EMBL" id="JARQWQ010000007">
    <property type="protein sequence ID" value="KAK2570703.1"/>
    <property type="molecule type" value="Genomic_DNA"/>
</dbReference>
<name>A0AAD9R049_ACRCE</name>
<dbReference type="AlphaFoldDB" id="A0AAD9R049"/>
<reference evidence="1" key="2">
    <citation type="journal article" date="2023" name="Science">
        <title>Genomic signatures of disease resistance in endangered staghorn corals.</title>
        <authorList>
            <person name="Vollmer S.V."/>
            <person name="Selwyn J.D."/>
            <person name="Despard B.A."/>
            <person name="Roesel C.L."/>
        </authorList>
    </citation>
    <scope>NUCLEOTIDE SEQUENCE</scope>
    <source>
        <strain evidence="1">K2</strain>
    </source>
</reference>
<gene>
    <name evidence="1" type="ORF">P5673_004391</name>
</gene>
<proteinExistence type="predicted"/>
<organism evidence="1 2">
    <name type="scientific">Acropora cervicornis</name>
    <name type="common">Staghorn coral</name>
    <dbReference type="NCBI Taxonomy" id="6130"/>
    <lineage>
        <taxon>Eukaryota</taxon>
        <taxon>Metazoa</taxon>
        <taxon>Cnidaria</taxon>
        <taxon>Anthozoa</taxon>
        <taxon>Hexacorallia</taxon>
        <taxon>Scleractinia</taxon>
        <taxon>Astrocoeniina</taxon>
        <taxon>Acroporidae</taxon>
        <taxon>Acropora</taxon>
    </lineage>
</organism>
<comment type="caution">
    <text evidence="1">The sequence shown here is derived from an EMBL/GenBank/DDBJ whole genome shotgun (WGS) entry which is preliminary data.</text>
</comment>
<sequence>MLFYSLETKCLKTIKSAVLSVQYSCYFAAVSHNYETTKETSANRTVLRCRCVWLPTDFQFSGLFEDLKEG</sequence>
<accession>A0AAD9R049</accession>
<evidence type="ECO:0000313" key="1">
    <source>
        <dbReference type="EMBL" id="KAK2570703.1"/>
    </source>
</evidence>
<evidence type="ECO:0000313" key="2">
    <source>
        <dbReference type="Proteomes" id="UP001249851"/>
    </source>
</evidence>
<protein>
    <submittedName>
        <fullName evidence="1">Uncharacterized protein</fullName>
    </submittedName>
</protein>
<keyword evidence="2" id="KW-1185">Reference proteome</keyword>
<dbReference type="Proteomes" id="UP001249851">
    <property type="component" value="Unassembled WGS sequence"/>
</dbReference>